<gene>
    <name evidence="2" type="ORF">DAPPUDRAFT_243050</name>
</gene>
<keyword evidence="3" id="KW-1185">Reference proteome</keyword>
<dbReference type="AlphaFoldDB" id="E9GI02"/>
<proteinExistence type="predicted"/>
<dbReference type="Proteomes" id="UP000000305">
    <property type="component" value="Unassembled WGS sequence"/>
</dbReference>
<feature type="region of interest" description="Disordered" evidence="1">
    <location>
        <begin position="146"/>
        <end position="168"/>
    </location>
</feature>
<evidence type="ECO:0000256" key="1">
    <source>
        <dbReference type="SAM" id="MobiDB-lite"/>
    </source>
</evidence>
<evidence type="ECO:0000313" key="2">
    <source>
        <dbReference type="EMBL" id="EFX80962.1"/>
    </source>
</evidence>
<accession>E9GI02</accession>
<dbReference type="KEGG" id="dpx:DAPPUDRAFT_243050"/>
<sequence>MDEQTAITAGDEEQLDLKRINSSFGQSITITSAGQQSNRELDPNKNCSLCAALGCWTIGDKREDRVPLWSESGGRLFCLGFDQTSNARLPIGSRDFQSLFDSTAKAISKDGRDVSSREFAHEITGEVGQQQQQQTVRFYANQSQLTSNLSVGKKNRKKKKKKKEEGRK</sequence>
<dbReference type="EMBL" id="GL732545">
    <property type="protein sequence ID" value="EFX80962.1"/>
    <property type="molecule type" value="Genomic_DNA"/>
</dbReference>
<organism evidence="2 3">
    <name type="scientific">Daphnia pulex</name>
    <name type="common">Water flea</name>
    <dbReference type="NCBI Taxonomy" id="6669"/>
    <lineage>
        <taxon>Eukaryota</taxon>
        <taxon>Metazoa</taxon>
        <taxon>Ecdysozoa</taxon>
        <taxon>Arthropoda</taxon>
        <taxon>Crustacea</taxon>
        <taxon>Branchiopoda</taxon>
        <taxon>Diplostraca</taxon>
        <taxon>Cladocera</taxon>
        <taxon>Anomopoda</taxon>
        <taxon>Daphniidae</taxon>
        <taxon>Daphnia</taxon>
    </lineage>
</organism>
<dbReference type="HOGENOM" id="CLU_1588175_0_0_1"/>
<reference evidence="2 3" key="1">
    <citation type="journal article" date="2011" name="Science">
        <title>The ecoresponsive genome of Daphnia pulex.</title>
        <authorList>
            <person name="Colbourne J.K."/>
            <person name="Pfrender M.E."/>
            <person name="Gilbert D."/>
            <person name="Thomas W.K."/>
            <person name="Tucker A."/>
            <person name="Oakley T.H."/>
            <person name="Tokishita S."/>
            <person name="Aerts A."/>
            <person name="Arnold G.J."/>
            <person name="Basu M.K."/>
            <person name="Bauer D.J."/>
            <person name="Caceres C.E."/>
            <person name="Carmel L."/>
            <person name="Casola C."/>
            <person name="Choi J.H."/>
            <person name="Detter J.C."/>
            <person name="Dong Q."/>
            <person name="Dusheyko S."/>
            <person name="Eads B.D."/>
            <person name="Frohlich T."/>
            <person name="Geiler-Samerotte K.A."/>
            <person name="Gerlach D."/>
            <person name="Hatcher P."/>
            <person name="Jogdeo S."/>
            <person name="Krijgsveld J."/>
            <person name="Kriventseva E.V."/>
            <person name="Kultz D."/>
            <person name="Laforsch C."/>
            <person name="Lindquist E."/>
            <person name="Lopez J."/>
            <person name="Manak J.R."/>
            <person name="Muller J."/>
            <person name="Pangilinan J."/>
            <person name="Patwardhan R.P."/>
            <person name="Pitluck S."/>
            <person name="Pritham E.J."/>
            <person name="Rechtsteiner A."/>
            <person name="Rho M."/>
            <person name="Rogozin I.B."/>
            <person name="Sakarya O."/>
            <person name="Salamov A."/>
            <person name="Schaack S."/>
            <person name="Shapiro H."/>
            <person name="Shiga Y."/>
            <person name="Skalitzky C."/>
            <person name="Smith Z."/>
            <person name="Souvorov A."/>
            <person name="Sung W."/>
            <person name="Tang Z."/>
            <person name="Tsuchiya D."/>
            <person name="Tu H."/>
            <person name="Vos H."/>
            <person name="Wang M."/>
            <person name="Wolf Y.I."/>
            <person name="Yamagata H."/>
            <person name="Yamada T."/>
            <person name="Ye Y."/>
            <person name="Shaw J.R."/>
            <person name="Andrews J."/>
            <person name="Crease T.J."/>
            <person name="Tang H."/>
            <person name="Lucas S.M."/>
            <person name="Robertson H.M."/>
            <person name="Bork P."/>
            <person name="Koonin E.V."/>
            <person name="Zdobnov E.M."/>
            <person name="Grigoriev I.V."/>
            <person name="Lynch M."/>
            <person name="Boore J.L."/>
        </authorList>
    </citation>
    <scope>NUCLEOTIDE SEQUENCE [LARGE SCALE GENOMIC DNA]</scope>
</reference>
<name>E9GI02_DAPPU</name>
<protein>
    <submittedName>
        <fullName evidence="2">Uncharacterized protein</fullName>
    </submittedName>
</protein>
<dbReference type="InParanoid" id="E9GI02"/>
<feature type="compositionally biased region" description="Basic residues" evidence="1">
    <location>
        <begin position="153"/>
        <end position="162"/>
    </location>
</feature>
<evidence type="ECO:0000313" key="3">
    <source>
        <dbReference type="Proteomes" id="UP000000305"/>
    </source>
</evidence>